<evidence type="ECO:0000259" key="5">
    <source>
        <dbReference type="Pfam" id="PF01765"/>
    </source>
</evidence>
<dbReference type="InterPro" id="IPR036191">
    <property type="entry name" value="RRF_sf"/>
</dbReference>
<comment type="caution">
    <text evidence="6">The sequence shown here is derived from an EMBL/GenBank/DDBJ whole genome shotgun (WGS) entry which is preliminary data.</text>
</comment>
<feature type="compositionally biased region" description="Low complexity" evidence="4">
    <location>
        <begin position="29"/>
        <end position="42"/>
    </location>
</feature>
<feature type="region of interest" description="Disordered" evidence="4">
    <location>
        <begin position="1"/>
        <end position="59"/>
    </location>
</feature>
<sequence>MPGHLLARPTPFPLYTLSTSRLPTNRAFTAPTSSSTSPSSADDAGHPSPNPDDPHNFADVTSRFSKLSERYKGELKQFRQGGKSNPDVIGALLVPSRDGETFPLRELAQVVPRGGRTISLLVNDKSFVKPVMSAIQASNMFNQQPQRDPENELELLLKLEMERPEEVAKRLKELCHRWRERVREVKTKRDKVIAAWGKDNVVTKDVKHKLSTELMDLVKKELADIDKAEAQAIAQSGRAIG</sequence>
<evidence type="ECO:0000313" key="7">
    <source>
        <dbReference type="Proteomes" id="UP000838763"/>
    </source>
</evidence>
<dbReference type="Pfam" id="PF01765">
    <property type="entry name" value="RRF"/>
    <property type="match status" value="1"/>
</dbReference>
<dbReference type="Gene3D" id="1.10.132.20">
    <property type="entry name" value="Ribosome-recycling factor"/>
    <property type="match status" value="1"/>
</dbReference>
<accession>A0A9P1MES3</accession>
<comment type="function">
    <text evidence="3">Necessary for protein synthesis in mitochondria. Functions as a ribosome recycling factor in mitochondria.</text>
</comment>
<dbReference type="GO" id="GO:0006412">
    <property type="term" value="P:translation"/>
    <property type="evidence" value="ECO:0007669"/>
    <property type="project" value="UniProtKB-KW"/>
</dbReference>
<dbReference type="PANTHER" id="PTHR20982:SF3">
    <property type="entry name" value="MITOCHONDRIAL RIBOSOME RECYCLING FACTOR PSEUDO 1"/>
    <property type="match status" value="1"/>
</dbReference>
<dbReference type="AlphaFoldDB" id="A0A9P1MES3"/>
<proteinExistence type="inferred from homology"/>
<feature type="compositionally biased region" description="Polar residues" evidence="4">
    <location>
        <begin position="16"/>
        <end position="27"/>
    </location>
</feature>
<evidence type="ECO:0000256" key="4">
    <source>
        <dbReference type="SAM" id="MobiDB-lite"/>
    </source>
</evidence>
<dbReference type="Proteomes" id="UP000838763">
    <property type="component" value="Unassembled WGS sequence"/>
</dbReference>
<feature type="domain" description="Ribosome recycling factor" evidence="5">
    <location>
        <begin position="72"/>
        <end position="232"/>
    </location>
</feature>
<dbReference type="GO" id="GO:0043023">
    <property type="term" value="F:ribosomal large subunit binding"/>
    <property type="evidence" value="ECO:0007669"/>
    <property type="project" value="TreeGrafter"/>
</dbReference>
<evidence type="ECO:0000256" key="2">
    <source>
        <dbReference type="ARBA" id="ARBA00022917"/>
    </source>
</evidence>
<dbReference type="OrthoDB" id="407355at2759"/>
<keyword evidence="7" id="KW-1185">Reference proteome</keyword>
<dbReference type="PANTHER" id="PTHR20982">
    <property type="entry name" value="RIBOSOME RECYCLING FACTOR"/>
    <property type="match status" value="1"/>
</dbReference>
<evidence type="ECO:0000256" key="3">
    <source>
        <dbReference type="ARBA" id="ARBA00024909"/>
    </source>
</evidence>
<dbReference type="InterPro" id="IPR023584">
    <property type="entry name" value="Ribosome_recyc_fac_dom"/>
</dbReference>
<evidence type="ECO:0000256" key="1">
    <source>
        <dbReference type="ARBA" id="ARBA00005912"/>
    </source>
</evidence>
<comment type="similarity">
    <text evidence="1">Belongs to the RRF family.</text>
</comment>
<dbReference type="InterPro" id="IPR002661">
    <property type="entry name" value="Ribosome_recyc_fac"/>
</dbReference>
<name>A0A9P1MES3_9PEZI</name>
<dbReference type="GO" id="GO:0005739">
    <property type="term" value="C:mitochondrion"/>
    <property type="evidence" value="ECO:0007669"/>
    <property type="project" value="TreeGrafter"/>
</dbReference>
<reference evidence="6" key="1">
    <citation type="submission" date="2022-11" db="EMBL/GenBank/DDBJ databases">
        <authorList>
            <person name="Scott C."/>
            <person name="Bruce N."/>
        </authorList>
    </citation>
    <scope>NUCLEOTIDE SEQUENCE</scope>
</reference>
<keyword evidence="2" id="KW-0648">Protein biosynthesis</keyword>
<dbReference type="EMBL" id="CALLCH030000018">
    <property type="protein sequence ID" value="CAI4218607.1"/>
    <property type="molecule type" value="Genomic_DNA"/>
</dbReference>
<protein>
    <recommendedName>
        <fullName evidence="5">Ribosome recycling factor domain-containing protein</fullName>
    </recommendedName>
</protein>
<gene>
    <name evidence="6" type="ORF">PPNO1_LOCUS8186</name>
</gene>
<organism evidence="6 7">
    <name type="scientific">Parascedosporium putredinis</name>
    <dbReference type="NCBI Taxonomy" id="1442378"/>
    <lineage>
        <taxon>Eukaryota</taxon>
        <taxon>Fungi</taxon>
        <taxon>Dikarya</taxon>
        <taxon>Ascomycota</taxon>
        <taxon>Pezizomycotina</taxon>
        <taxon>Sordariomycetes</taxon>
        <taxon>Hypocreomycetidae</taxon>
        <taxon>Microascales</taxon>
        <taxon>Microascaceae</taxon>
        <taxon>Parascedosporium</taxon>
    </lineage>
</organism>
<dbReference type="Gene3D" id="3.30.1360.40">
    <property type="match status" value="1"/>
</dbReference>
<evidence type="ECO:0000313" key="6">
    <source>
        <dbReference type="EMBL" id="CAI4218607.1"/>
    </source>
</evidence>
<dbReference type="SUPFAM" id="SSF55194">
    <property type="entry name" value="Ribosome recycling factor, RRF"/>
    <property type="match status" value="1"/>
</dbReference>